<comment type="caution">
    <text evidence="2">The sequence shown here is derived from an EMBL/GenBank/DDBJ whole genome shotgun (WGS) entry which is preliminary data.</text>
</comment>
<evidence type="ECO:0000313" key="2">
    <source>
        <dbReference type="EMBL" id="CAK1583052.1"/>
    </source>
</evidence>
<evidence type="ECO:0000313" key="3">
    <source>
        <dbReference type="Proteomes" id="UP001314205"/>
    </source>
</evidence>
<keyword evidence="3" id="KW-1185">Reference proteome</keyword>
<protein>
    <submittedName>
        <fullName evidence="2">Uncharacterized protein</fullName>
    </submittedName>
</protein>
<gene>
    <name evidence="2" type="ORF">PARMNEM_LOCUS4500</name>
</gene>
<sequence>MVKSEAKLSVNCITIARQGSAEVFRSASFSKLRESLRRSSARLLQRLAGRHSMHLPPDVDFADHESMKRARSLSELSKESAGHNNQETSKR</sequence>
<feature type="region of interest" description="Disordered" evidence="1">
    <location>
        <begin position="53"/>
        <end position="91"/>
    </location>
</feature>
<dbReference type="EMBL" id="CAVLGL010000046">
    <property type="protein sequence ID" value="CAK1583052.1"/>
    <property type="molecule type" value="Genomic_DNA"/>
</dbReference>
<organism evidence="2 3">
    <name type="scientific">Parnassius mnemosyne</name>
    <name type="common">clouded apollo</name>
    <dbReference type="NCBI Taxonomy" id="213953"/>
    <lineage>
        <taxon>Eukaryota</taxon>
        <taxon>Metazoa</taxon>
        <taxon>Ecdysozoa</taxon>
        <taxon>Arthropoda</taxon>
        <taxon>Hexapoda</taxon>
        <taxon>Insecta</taxon>
        <taxon>Pterygota</taxon>
        <taxon>Neoptera</taxon>
        <taxon>Endopterygota</taxon>
        <taxon>Lepidoptera</taxon>
        <taxon>Glossata</taxon>
        <taxon>Ditrysia</taxon>
        <taxon>Papilionoidea</taxon>
        <taxon>Papilionidae</taxon>
        <taxon>Parnassiinae</taxon>
        <taxon>Parnassini</taxon>
        <taxon>Parnassius</taxon>
        <taxon>Driopa</taxon>
    </lineage>
</organism>
<name>A0AAV1KMQ3_9NEOP</name>
<reference evidence="2 3" key="1">
    <citation type="submission" date="2023-11" db="EMBL/GenBank/DDBJ databases">
        <authorList>
            <person name="Hedman E."/>
            <person name="Englund M."/>
            <person name="Stromberg M."/>
            <person name="Nyberg Akerstrom W."/>
            <person name="Nylinder S."/>
            <person name="Jareborg N."/>
            <person name="Kallberg Y."/>
            <person name="Kronander E."/>
        </authorList>
    </citation>
    <scope>NUCLEOTIDE SEQUENCE [LARGE SCALE GENOMIC DNA]</scope>
</reference>
<dbReference type="Proteomes" id="UP001314205">
    <property type="component" value="Unassembled WGS sequence"/>
</dbReference>
<dbReference type="AlphaFoldDB" id="A0AAV1KMQ3"/>
<proteinExistence type="predicted"/>
<evidence type="ECO:0000256" key="1">
    <source>
        <dbReference type="SAM" id="MobiDB-lite"/>
    </source>
</evidence>
<accession>A0AAV1KMQ3</accession>
<feature type="compositionally biased region" description="Polar residues" evidence="1">
    <location>
        <begin position="82"/>
        <end position="91"/>
    </location>
</feature>